<reference evidence="2" key="1">
    <citation type="submission" date="2023-03" db="EMBL/GenBank/DDBJ databases">
        <title>Massive genome expansion in bonnet fungi (Mycena s.s.) driven by repeated elements and novel gene families across ecological guilds.</title>
        <authorList>
            <consortium name="Lawrence Berkeley National Laboratory"/>
            <person name="Harder C.B."/>
            <person name="Miyauchi S."/>
            <person name="Viragh M."/>
            <person name="Kuo A."/>
            <person name="Thoen E."/>
            <person name="Andreopoulos B."/>
            <person name="Lu D."/>
            <person name="Skrede I."/>
            <person name="Drula E."/>
            <person name="Henrissat B."/>
            <person name="Morin E."/>
            <person name="Kohler A."/>
            <person name="Barry K."/>
            <person name="LaButti K."/>
            <person name="Morin E."/>
            <person name="Salamov A."/>
            <person name="Lipzen A."/>
            <person name="Mereny Z."/>
            <person name="Hegedus B."/>
            <person name="Baldrian P."/>
            <person name="Stursova M."/>
            <person name="Weitz H."/>
            <person name="Taylor A."/>
            <person name="Grigoriev I.V."/>
            <person name="Nagy L.G."/>
            <person name="Martin F."/>
            <person name="Kauserud H."/>
        </authorList>
    </citation>
    <scope>NUCLEOTIDE SEQUENCE</scope>
    <source>
        <strain evidence="2">CBHHK173m</strain>
    </source>
</reference>
<dbReference type="Proteomes" id="UP001222325">
    <property type="component" value="Unassembled WGS sequence"/>
</dbReference>
<feature type="compositionally biased region" description="Basic and acidic residues" evidence="1">
    <location>
        <begin position="237"/>
        <end position="248"/>
    </location>
</feature>
<accession>A0AAD6XSY5</accession>
<keyword evidence="3" id="KW-1185">Reference proteome</keyword>
<feature type="region of interest" description="Disordered" evidence="1">
    <location>
        <begin position="21"/>
        <end position="82"/>
    </location>
</feature>
<gene>
    <name evidence="2" type="ORF">B0H15DRAFT_847221</name>
</gene>
<sequence length="297" mass="32317">MRKSANALVCFVRTHAIPLPLGTTGGKSGLARTEQRRVRRRSRLRMTPLRQRAAESAHRSTRYVSTQARPSSPHNSHTRTLHPHAAERLAPRAESRCIAPPTFLAAPPQASRTRRPVPFYCKEVRSGLWLKTTQGRSSIAVCGYGRTAATSYAASLLLCAARARDPLVAILSNEQSARCAPCVRTAPSPAERVQTTDPRSALPCSESQDALAAVSAPAPEPGSTASFATAQPCPRVDAPRPTRPDPTRIRARTPARTHALHRLLTYLLICEYKRGLAPGWTKCDAAPKDLPPKDRPP</sequence>
<evidence type="ECO:0000256" key="1">
    <source>
        <dbReference type="SAM" id="MobiDB-lite"/>
    </source>
</evidence>
<proteinExistence type="predicted"/>
<feature type="region of interest" description="Disordered" evidence="1">
    <location>
        <begin position="187"/>
        <end position="254"/>
    </location>
</feature>
<evidence type="ECO:0000313" key="2">
    <source>
        <dbReference type="EMBL" id="KAJ7085140.1"/>
    </source>
</evidence>
<dbReference type="EMBL" id="JARJCN010000035">
    <property type="protein sequence ID" value="KAJ7085140.1"/>
    <property type="molecule type" value="Genomic_DNA"/>
</dbReference>
<protein>
    <submittedName>
        <fullName evidence="2">Uncharacterized protein</fullName>
    </submittedName>
</protein>
<name>A0AAD6XSY5_9AGAR</name>
<comment type="caution">
    <text evidence="2">The sequence shown here is derived from an EMBL/GenBank/DDBJ whole genome shotgun (WGS) entry which is preliminary data.</text>
</comment>
<feature type="compositionally biased region" description="Polar residues" evidence="1">
    <location>
        <begin position="62"/>
        <end position="75"/>
    </location>
</feature>
<evidence type="ECO:0000313" key="3">
    <source>
        <dbReference type="Proteomes" id="UP001222325"/>
    </source>
</evidence>
<dbReference type="AlphaFoldDB" id="A0AAD6XSY5"/>
<organism evidence="2 3">
    <name type="scientific">Mycena belliarum</name>
    <dbReference type="NCBI Taxonomy" id="1033014"/>
    <lineage>
        <taxon>Eukaryota</taxon>
        <taxon>Fungi</taxon>
        <taxon>Dikarya</taxon>
        <taxon>Basidiomycota</taxon>
        <taxon>Agaricomycotina</taxon>
        <taxon>Agaricomycetes</taxon>
        <taxon>Agaricomycetidae</taxon>
        <taxon>Agaricales</taxon>
        <taxon>Marasmiineae</taxon>
        <taxon>Mycenaceae</taxon>
        <taxon>Mycena</taxon>
    </lineage>
</organism>